<dbReference type="Pfam" id="PF17862">
    <property type="entry name" value="AAA_lid_3"/>
    <property type="match status" value="1"/>
</dbReference>
<dbReference type="HAMAP" id="MF_01458">
    <property type="entry name" value="FtsH"/>
    <property type="match status" value="1"/>
</dbReference>
<evidence type="ECO:0000313" key="19">
    <source>
        <dbReference type="Proteomes" id="UP000005435"/>
    </source>
</evidence>
<dbReference type="GO" id="GO:0006508">
    <property type="term" value="P:proteolysis"/>
    <property type="evidence" value="ECO:0007669"/>
    <property type="project" value="UniProtKB-KW"/>
</dbReference>
<name>G8M072_ACECE</name>
<feature type="binding site" evidence="15">
    <location>
        <position position="423"/>
    </location>
    <ligand>
        <name>Zn(2+)</name>
        <dbReference type="ChEBI" id="CHEBI:29105"/>
        <note>catalytic</note>
    </ligand>
</feature>
<keyword evidence="13 15" id="KW-0472">Membrane</keyword>
<evidence type="ECO:0000256" key="1">
    <source>
        <dbReference type="ARBA" id="ARBA00004370"/>
    </source>
</evidence>
<dbReference type="GO" id="GO:0005524">
    <property type="term" value="F:ATP binding"/>
    <property type="evidence" value="ECO:0007669"/>
    <property type="project" value="UniProtKB-UniRule"/>
</dbReference>
<keyword evidence="8 15" id="KW-0378">Hydrolase</keyword>
<feature type="binding site" evidence="15">
    <location>
        <position position="427"/>
    </location>
    <ligand>
        <name>Zn(2+)</name>
        <dbReference type="ChEBI" id="CHEBI:29105"/>
        <note>catalytic</note>
    </ligand>
</feature>
<keyword evidence="11 15" id="KW-1133">Transmembrane helix</keyword>
<dbReference type="EMBL" id="CP003065">
    <property type="protein sequence ID" value="AEV66879.1"/>
    <property type="molecule type" value="Genomic_DNA"/>
</dbReference>
<dbReference type="Gene3D" id="3.40.50.300">
    <property type="entry name" value="P-loop containing nucleotide triphosphate hydrolases"/>
    <property type="match status" value="1"/>
</dbReference>
<keyword evidence="3 15" id="KW-1003">Cell membrane</keyword>
<evidence type="ECO:0000256" key="4">
    <source>
        <dbReference type="ARBA" id="ARBA00022670"/>
    </source>
</evidence>
<dbReference type="STRING" id="720554.Clocl_0127"/>
<dbReference type="GO" id="GO:0016887">
    <property type="term" value="F:ATP hydrolysis activity"/>
    <property type="evidence" value="ECO:0007669"/>
    <property type="project" value="UniProtKB-UniRule"/>
</dbReference>
<dbReference type="eggNOG" id="COG0465">
    <property type="taxonomic scope" value="Bacteria"/>
</dbReference>
<dbReference type="GO" id="GO:0004176">
    <property type="term" value="F:ATP-dependent peptidase activity"/>
    <property type="evidence" value="ECO:0007669"/>
    <property type="project" value="InterPro"/>
</dbReference>
<evidence type="ECO:0000256" key="10">
    <source>
        <dbReference type="ARBA" id="ARBA00022840"/>
    </source>
</evidence>
<dbReference type="PANTHER" id="PTHR23076">
    <property type="entry name" value="METALLOPROTEASE M41 FTSH"/>
    <property type="match status" value="1"/>
</dbReference>
<keyword evidence="5 15" id="KW-0812">Transmembrane</keyword>
<feature type="binding site" evidence="15">
    <location>
        <position position="499"/>
    </location>
    <ligand>
        <name>Zn(2+)</name>
        <dbReference type="ChEBI" id="CHEBI:29105"/>
        <note>catalytic</note>
    </ligand>
</feature>
<dbReference type="InterPro" id="IPR003593">
    <property type="entry name" value="AAA+_ATPase"/>
</dbReference>
<dbReference type="CDD" id="cd19501">
    <property type="entry name" value="RecA-like_FtsH"/>
    <property type="match status" value="1"/>
</dbReference>
<dbReference type="GO" id="GO:0008270">
    <property type="term" value="F:zinc ion binding"/>
    <property type="evidence" value="ECO:0007669"/>
    <property type="project" value="UniProtKB-UniRule"/>
</dbReference>
<feature type="transmembrane region" description="Helical" evidence="15">
    <location>
        <begin position="7"/>
        <end position="25"/>
    </location>
</feature>
<keyword evidence="10 15" id="KW-0067">ATP-binding</keyword>
<evidence type="ECO:0000256" key="5">
    <source>
        <dbReference type="ARBA" id="ARBA00022692"/>
    </source>
</evidence>
<sequence precursor="true">MKYFKNISIYIVLFVIILLFVAVATNNGGPEVAKYSFLLQQIQNDNVKEIKLEGSKAEVVLNRDIKGKNKYIVYIPEDITSFMDEIKEPIKADKIAFEVVLPPTAPWWVAILPTFGLIIIFVLFWVFFLQQSQGGGGSRVMSFGKSRAKMTIDDKKKVTFNDVAGADEEKEELKEIVEFLKHPKKFVELGARIPKGVLLVGPPGTGKTLLAKAVSGEAGVPFFSISGSDFVEMFVGVGASRVRDLFDQAKKNSPCIVFIDEIDAVGRHRGAGLGGGHDEREQTLNQLLVEMDGFGVNEGVIILAATNRPDILDPALLRPGRFDRRVVVGLPDIKGREEILKVHARGKPLADDVKLDELAKTTPGFTGADLENLLNEAALLAARNNKTVITMAEIKEAVFKVVMGPEKKSRVMSEAEKRLTAYHEAGHALAVKLVSTTDKVDRISIIPAGMAGGYTSFKPDEDKSYKTKSNLLESIIIALGGRAAEELVLGEISTGAAGDLKQANGVARGMITKYGMSDTLGNMIFGNENEEVFIGRDFAQTRNYSEEIAAQIDREVKGIIDSCYEKALNLLRENINKLHAVANALMEKEKLEGHEFEELFANA</sequence>
<dbReference type="FunFam" id="3.40.50.300:FF:000001">
    <property type="entry name" value="ATP-dependent zinc metalloprotease FtsH"/>
    <property type="match status" value="1"/>
</dbReference>
<dbReference type="SUPFAM" id="SSF140990">
    <property type="entry name" value="FtsH protease domain-like"/>
    <property type="match status" value="1"/>
</dbReference>
<evidence type="ECO:0000256" key="14">
    <source>
        <dbReference type="ARBA" id="ARBA00061570"/>
    </source>
</evidence>
<comment type="subunit">
    <text evidence="15">Homohexamer.</text>
</comment>
<dbReference type="InterPro" id="IPR005936">
    <property type="entry name" value="FtsH"/>
</dbReference>
<evidence type="ECO:0000313" key="18">
    <source>
        <dbReference type="EMBL" id="AEV66879.1"/>
    </source>
</evidence>
<dbReference type="AlphaFoldDB" id="G8M072"/>
<keyword evidence="12 15" id="KW-0482">Metalloprotease</keyword>
<keyword evidence="6 15" id="KW-0479">Metal-binding</keyword>
<dbReference type="InterPro" id="IPR003959">
    <property type="entry name" value="ATPase_AAA_core"/>
</dbReference>
<reference evidence="18 19" key="2">
    <citation type="journal article" date="2012" name="Stand. Genomic Sci.">
        <title>Complete Genome Sequence of Clostridium clariflavum DSM 19732.</title>
        <authorList>
            <person name="Izquierdo J.A."/>
            <person name="Goodwin L."/>
            <person name="Davenport K.W."/>
            <person name="Teshima H."/>
            <person name="Bruce D."/>
            <person name="Detter C."/>
            <person name="Tapia R."/>
            <person name="Han S."/>
            <person name="Land M."/>
            <person name="Hauser L."/>
            <person name="Jeffries C.D."/>
            <person name="Han J."/>
            <person name="Pitluck S."/>
            <person name="Nolan M."/>
            <person name="Chen A."/>
            <person name="Huntemann M."/>
            <person name="Mavromatis K."/>
            <person name="Mikhailova N."/>
            <person name="Liolios K."/>
            <person name="Woyke T."/>
            <person name="Lynd L.R."/>
        </authorList>
    </citation>
    <scope>NUCLEOTIDE SEQUENCE [LARGE SCALE GENOMIC DNA]</scope>
    <source>
        <strain evidence="19">DSM 19732 / NBRC 101661 / EBR45</strain>
    </source>
</reference>
<evidence type="ECO:0000259" key="17">
    <source>
        <dbReference type="SMART" id="SM00382"/>
    </source>
</evidence>
<evidence type="ECO:0000256" key="13">
    <source>
        <dbReference type="ARBA" id="ARBA00023136"/>
    </source>
</evidence>
<evidence type="ECO:0000256" key="15">
    <source>
        <dbReference type="HAMAP-Rule" id="MF_01458"/>
    </source>
</evidence>
<dbReference type="Pfam" id="PF00004">
    <property type="entry name" value="AAA"/>
    <property type="match status" value="1"/>
</dbReference>
<dbReference type="KEGG" id="ccl:Clocl_0127"/>
<gene>
    <name evidence="15" type="primary">ftsH</name>
    <name evidence="18" type="ordered locus">Clocl_0127</name>
</gene>
<dbReference type="PROSITE" id="PS00674">
    <property type="entry name" value="AAA"/>
    <property type="match status" value="1"/>
</dbReference>
<dbReference type="Gene3D" id="1.10.8.60">
    <property type="match status" value="1"/>
</dbReference>
<evidence type="ECO:0000256" key="7">
    <source>
        <dbReference type="ARBA" id="ARBA00022741"/>
    </source>
</evidence>
<keyword evidence="4 15" id="KW-0645">Protease</keyword>
<evidence type="ECO:0000256" key="12">
    <source>
        <dbReference type="ARBA" id="ARBA00023049"/>
    </source>
</evidence>
<evidence type="ECO:0000256" key="6">
    <source>
        <dbReference type="ARBA" id="ARBA00022723"/>
    </source>
</evidence>
<dbReference type="FunFam" id="1.10.8.60:FF:000001">
    <property type="entry name" value="ATP-dependent zinc metalloprotease FtsH"/>
    <property type="match status" value="1"/>
</dbReference>
<evidence type="ECO:0000256" key="11">
    <source>
        <dbReference type="ARBA" id="ARBA00022989"/>
    </source>
</evidence>
<feature type="binding site" evidence="15">
    <location>
        <begin position="201"/>
        <end position="208"/>
    </location>
    <ligand>
        <name>ATP</name>
        <dbReference type="ChEBI" id="CHEBI:30616"/>
    </ligand>
</feature>
<dbReference type="Gene3D" id="1.20.58.760">
    <property type="entry name" value="Peptidase M41"/>
    <property type="match status" value="1"/>
</dbReference>
<dbReference type="NCBIfam" id="TIGR01241">
    <property type="entry name" value="FtsH_fam"/>
    <property type="match status" value="1"/>
</dbReference>
<organism evidence="18 19">
    <name type="scientific">Acetivibrio clariflavus (strain DSM 19732 / NBRC 101661 / EBR45)</name>
    <name type="common">Clostridium clariflavum</name>
    <dbReference type="NCBI Taxonomy" id="720554"/>
    <lineage>
        <taxon>Bacteria</taxon>
        <taxon>Bacillati</taxon>
        <taxon>Bacillota</taxon>
        <taxon>Clostridia</taxon>
        <taxon>Eubacteriales</taxon>
        <taxon>Oscillospiraceae</taxon>
        <taxon>Acetivibrio</taxon>
    </lineage>
</organism>
<dbReference type="Pfam" id="PF06480">
    <property type="entry name" value="FtsH_ext"/>
    <property type="match status" value="1"/>
</dbReference>
<comment type="similarity">
    <text evidence="14 15">In the central section; belongs to the AAA ATPase family.</text>
</comment>
<reference evidence="19" key="1">
    <citation type="submission" date="2011-12" db="EMBL/GenBank/DDBJ databases">
        <title>Complete sequence of Clostridium clariflavum DSM 19732.</title>
        <authorList>
            <consortium name="US DOE Joint Genome Institute"/>
            <person name="Lucas S."/>
            <person name="Han J."/>
            <person name="Lapidus A."/>
            <person name="Cheng J.-F."/>
            <person name="Goodwin L."/>
            <person name="Pitluck S."/>
            <person name="Peters L."/>
            <person name="Teshima H."/>
            <person name="Detter J.C."/>
            <person name="Han C."/>
            <person name="Tapia R."/>
            <person name="Land M."/>
            <person name="Hauser L."/>
            <person name="Kyrpides N."/>
            <person name="Ivanova N."/>
            <person name="Pagani I."/>
            <person name="Kitzmiller T."/>
            <person name="Lynd L."/>
            <person name="Izquierdo J."/>
            <person name="Woyke T."/>
        </authorList>
    </citation>
    <scope>NUCLEOTIDE SEQUENCE [LARGE SCALE GENOMIC DNA]</scope>
    <source>
        <strain evidence="19">DSM 19732 / NBRC 101661 / EBR45</strain>
    </source>
</reference>
<dbReference type="InterPro" id="IPR041569">
    <property type="entry name" value="AAA_lid_3"/>
</dbReference>
<dbReference type="RefSeq" id="WP_014253517.1">
    <property type="nucleotide sequence ID" value="NC_016627.1"/>
</dbReference>
<comment type="function">
    <text evidence="15">Acts as a processive, ATP-dependent zinc metallopeptidase for both cytoplasmic and membrane proteins. Plays a role in the quality control of integral membrane proteins.</text>
</comment>
<accession>G8M072</accession>
<dbReference type="GO" id="GO:0004222">
    <property type="term" value="F:metalloendopeptidase activity"/>
    <property type="evidence" value="ECO:0007669"/>
    <property type="project" value="InterPro"/>
</dbReference>
<dbReference type="InterPro" id="IPR027417">
    <property type="entry name" value="P-loop_NTPase"/>
</dbReference>
<dbReference type="HOGENOM" id="CLU_000688_16_2_9"/>
<dbReference type="GO" id="GO:0005886">
    <property type="term" value="C:plasma membrane"/>
    <property type="evidence" value="ECO:0007669"/>
    <property type="project" value="UniProtKB-SubCell"/>
</dbReference>
<dbReference type="InterPro" id="IPR000642">
    <property type="entry name" value="Peptidase_M41"/>
</dbReference>
<evidence type="ECO:0000256" key="16">
    <source>
        <dbReference type="RuleBase" id="RU003651"/>
    </source>
</evidence>
<protein>
    <recommendedName>
        <fullName evidence="15">ATP-dependent zinc metalloprotease FtsH</fullName>
        <ecNumber evidence="15">3.4.24.-</ecNumber>
    </recommendedName>
</protein>
<dbReference type="Proteomes" id="UP000005435">
    <property type="component" value="Chromosome"/>
</dbReference>
<comment type="cofactor">
    <cofactor evidence="15">
        <name>Zn(2+)</name>
        <dbReference type="ChEBI" id="CHEBI:29105"/>
    </cofactor>
    <text evidence="15">Binds 1 zinc ion per subunit.</text>
</comment>
<dbReference type="GO" id="GO:0030163">
    <property type="term" value="P:protein catabolic process"/>
    <property type="evidence" value="ECO:0007669"/>
    <property type="project" value="UniProtKB-UniRule"/>
</dbReference>
<feature type="domain" description="AAA+ ATPase" evidence="17">
    <location>
        <begin position="193"/>
        <end position="332"/>
    </location>
</feature>
<dbReference type="FunFam" id="1.20.58.760:FF:000001">
    <property type="entry name" value="ATP-dependent zinc metalloprotease FtsH"/>
    <property type="match status" value="1"/>
</dbReference>
<comment type="subcellular location">
    <subcellularLocation>
        <location evidence="15">Cell membrane</location>
        <topology evidence="15">Multi-pass membrane protein</topology>
        <orientation evidence="15">Cytoplasmic side</orientation>
    </subcellularLocation>
    <subcellularLocation>
        <location evidence="1">Membrane</location>
    </subcellularLocation>
</comment>
<dbReference type="Pfam" id="PF01434">
    <property type="entry name" value="Peptidase_M41"/>
    <property type="match status" value="1"/>
</dbReference>
<evidence type="ECO:0000256" key="2">
    <source>
        <dbReference type="ARBA" id="ARBA00010044"/>
    </source>
</evidence>
<dbReference type="SMART" id="SM00382">
    <property type="entry name" value="AAA"/>
    <property type="match status" value="1"/>
</dbReference>
<evidence type="ECO:0000256" key="8">
    <source>
        <dbReference type="ARBA" id="ARBA00022801"/>
    </source>
</evidence>
<dbReference type="OrthoDB" id="9809379at2"/>
<feature type="active site" evidence="15">
    <location>
        <position position="424"/>
    </location>
</feature>
<dbReference type="SUPFAM" id="SSF52540">
    <property type="entry name" value="P-loop containing nucleoside triphosphate hydrolases"/>
    <property type="match status" value="1"/>
</dbReference>
<keyword evidence="9 15" id="KW-0862">Zinc</keyword>
<dbReference type="InterPro" id="IPR003960">
    <property type="entry name" value="ATPase_AAA_CS"/>
</dbReference>
<evidence type="ECO:0000256" key="3">
    <source>
        <dbReference type="ARBA" id="ARBA00022475"/>
    </source>
</evidence>
<comment type="similarity">
    <text evidence="2 15">In the C-terminal section; belongs to the peptidase M41 family.</text>
</comment>
<proteinExistence type="inferred from homology"/>
<evidence type="ECO:0000256" key="9">
    <source>
        <dbReference type="ARBA" id="ARBA00022833"/>
    </source>
</evidence>
<dbReference type="InterPro" id="IPR037219">
    <property type="entry name" value="Peptidase_M41-like"/>
</dbReference>
<feature type="transmembrane region" description="Helical" evidence="15">
    <location>
        <begin position="107"/>
        <end position="129"/>
    </location>
</feature>
<keyword evidence="7 15" id="KW-0547">Nucleotide-binding</keyword>
<dbReference type="InterPro" id="IPR011546">
    <property type="entry name" value="Pept_M41_FtsH_extracell"/>
</dbReference>
<dbReference type="PANTHER" id="PTHR23076:SF97">
    <property type="entry name" value="ATP-DEPENDENT ZINC METALLOPROTEASE YME1L1"/>
    <property type="match status" value="1"/>
</dbReference>
<keyword evidence="19" id="KW-1185">Reference proteome</keyword>
<comment type="similarity">
    <text evidence="16">Belongs to the AAA ATPase family.</text>
</comment>
<dbReference type="EC" id="3.4.24.-" evidence="15"/>